<keyword evidence="5" id="KW-0235">DNA replication</keyword>
<dbReference type="InterPro" id="IPR050238">
    <property type="entry name" value="DNA_Rep/Repair_Clamp_Loader"/>
</dbReference>
<dbReference type="GO" id="GO:0006261">
    <property type="term" value="P:DNA-templated DNA replication"/>
    <property type="evidence" value="ECO:0007669"/>
    <property type="project" value="TreeGrafter"/>
</dbReference>
<evidence type="ECO:0000256" key="4">
    <source>
        <dbReference type="ARBA" id="ARBA00022695"/>
    </source>
</evidence>
<feature type="compositionally biased region" description="Acidic residues" evidence="12">
    <location>
        <begin position="811"/>
        <end position="829"/>
    </location>
</feature>
<feature type="region of interest" description="Disordered" evidence="12">
    <location>
        <begin position="406"/>
        <end position="527"/>
    </location>
</feature>
<evidence type="ECO:0000256" key="1">
    <source>
        <dbReference type="ARBA" id="ARBA00006360"/>
    </source>
</evidence>
<dbReference type="GO" id="GO:0003887">
    <property type="term" value="F:DNA-directed DNA polymerase activity"/>
    <property type="evidence" value="ECO:0007669"/>
    <property type="project" value="UniProtKB-KW"/>
</dbReference>
<dbReference type="CDD" id="cd18137">
    <property type="entry name" value="HLD_clamp_pol_III_gamma_tau"/>
    <property type="match status" value="1"/>
</dbReference>
<dbReference type="InterPro" id="IPR045085">
    <property type="entry name" value="HLD_clamp_pol_III_gamma_tau"/>
</dbReference>
<evidence type="ECO:0000256" key="9">
    <source>
        <dbReference type="ARBA" id="ARBA00022840"/>
    </source>
</evidence>
<dbReference type="Pfam" id="PF13177">
    <property type="entry name" value="DNA_pol3_delta2"/>
    <property type="match status" value="1"/>
</dbReference>
<evidence type="ECO:0000313" key="15">
    <source>
        <dbReference type="Proteomes" id="UP000198891"/>
    </source>
</evidence>
<accession>A0A1H3TN04</accession>
<dbReference type="AlphaFoldDB" id="A0A1H3TN04"/>
<dbReference type="CDD" id="cd00009">
    <property type="entry name" value="AAA"/>
    <property type="match status" value="1"/>
</dbReference>
<keyword evidence="15" id="KW-1185">Reference proteome</keyword>
<evidence type="ECO:0000256" key="6">
    <source>
        <dbReference type="ARBA" id="ARBA00022723"/>
    </source>
</evidence>
<reference evidence="14 15" key="1">
    <citation type="submission" date="2016-10" db="EMBL/GenBank/DDBJ databases">
        <authorList>
            <person name="de Groot N.N."/>
        </authorList>
    </citation>
    <scope>NUCLEOTIDE SEQUENCE [LARGE SCALE GENOMIC DNA]</scope>
    <source>
        <strain evidence="14 15">CGMCC 4.3491</strain>
    </source>
</reference>
<dbReference type="NCBIfam" id="NF005846">
    <property type="entry name" value="PRK07764.1-6"/>
    <property type="match status" value="1"/>
</dbReference>
<feature type="compositionally biased region" description="Low complexity" evidence="12">
    <location>
        <begin position="939"/>
        <end position="970"/>
    </location>
</feature>
<name>A0A1H3TN04_9MICO</name>
<keyword evidence="10" id="KW-0239">DNA-directed DNA polymerase</keyword>
<keyword evidence="8" id="KW-0862">Zinc</keyword>
<dbReference type="InterPro" id="IPR022754">
    <property type="entry name" value="DNA_pol_III_gamma-3"/>
</dbReference>
<dbReference type="GO" id="GO:0009360">
    <property type="term" value="C:DNA polymerase III complex"/>
    <property type="evidence" value="ECO:0007669"/>
    <property type="project" value="InterPro"/>
</dbReference>
<dbReference type="EC" id="2.7.7.7" evidence="2"/>
<dbReference type="EMBL" id="FNPZ01000006">
    <property type="protein sequence ID" value="SDZ51248.1"/>
    <property type="molecule type" value="Genomic_DNA"/>
</dbReference>
<keyword evidence="9" id="KW-0067">ATP-binding</keyword>
<evidence type="ECO:0000256" key="2">
    <source>
        <dbReference type="ARBA" id="ARBA00012417"/>
    </source>
</evidence>
<comment type="similarity">
    <text evidence="1">Belongs to the DnaX/STICHEL family.</text>
</comment>
<dbReference type="InterPro" id="IPR012763">
    <property type="entry name" value="DNA_pol_III_sug/sutau_N"/>
</dbReference>
<dbReference type="GO" id="GO:0005524">
    <property type="term" value="F:ATP binding"/>
    <property type="evidence" value="ECO:0007669"/>
    <property type="project" value="UniProtKB-KW"/>
</dbReference>
<dbReference type="SUPFAM" id="SSF52540">
    <property type="entry name" value="P-loop containing nucleoside triphosphate hydrolases"/>
    <property type="match status" value="1"/>
</dbReference>
<dbReference type="STRING" id="381665.SAMN05216554_4346"/>
<protein>
    <recommendedName>
        <fullName evidence="2">DNA-directed DNA polymerase</fullName>
        <ecNumber evidence="2">2.7.7.7</ecNumber>
    </recommendedName>
</protein>
<keyword evidence="4" id="KW-0548">Nucleotidyltransferase</keyword>
<dbReference type="InterPro" id="IPR008921">
    <property type="entry name" value="DNA_pol3_clamp-load_cplx_C"/>
</dbReference>
<dbReference type="Gene3D" id="1.10.8.60">
    <property type="match status" value="1"/>
</dbReference>
<feature type="compositionally biased region" description="Low complexity" evidence="12">
    <location>
        <begin position="649"/>
        <end position="798"/>
    </location>
</feature>
<feature type="compositionally biased region" description="Low complexity" evidence="12">
    <location>
        <begin position="884"/>
        <end position="902"/>
    </location>
</feature>
<dbReference type="Gene3D" id="3.40.50.300">
    <property type="entry name" value="P-loop containing nucleotide triphosphate hydrolases"/>
    <property type="match status" value="1"/>
</dbReference>
<gene>
    <name evidence="14" type="ORF">SAMN05216554_4346</name>
</gene>
<feature type="compositionally biased region" description="Low complexity" evidence="12">
    <location>
        <begin position="432"/>
        <end position="527"/>
    </location>
</feature>
<evidence type="ECO:0000259" key="13">
    <source>
        <dbReference type="SMART" id="SM00382"/>
    </source>
</evidence>
<dbReference type="NCBIfam" id="TIGR02397">
    <property type="entry name" value="dnaX_nterm"/>
    <property type="match status" value="1"/>
</dbReference>
<keyword evidence="7" id="KW-0547">Nucleotide-binding</keyword>
<sequence length="997" mass="99739">MVTALYRRYRPENFAEMIGQSQVTDPLMTALRTNRVNHAYLFSGPRGCGKTTSARILARCLNCAEGPTDKPCGVCPSCVELSRDGMGSLDVVEIDAASHGGVDDARDLRERAIFAPARDRYKIFIIDEAHMVTSGGFNALLKIVEEPPEHIKFIFATTEPDKVIGTIRSRTHHYPFRLIPPAQLLEYVQQLCETEGVEVAPGVLPLVVRAGGGSARDTLSLLDQLIAGSENNRVEYERAVALLGYTHGALLSEVIDAIGAHDGAAAFDAVDRVIQTGQDPRRFVEDLLERLRDIIIVSATRESASSVLRGVPAEEIEGMRRQAAMFGHAELSRVADIVNDALTEMTGATSPRLHLELMIARTLVPASDDTERGALVRVERLERRIGVDGPDAGAAVASGSSAGAEARSSVTSAGPAGSASAATSWEGAETRAAGSSAAPSGGGAPVASSRPGSSATDAARPGSTGTASSGSAASAQPSSASAAPAPNAPVSTGSAVEAPAGPGAGPGVAHSAGAGGSSSSAAPPIASTPVQAAAGEVSLQQLKDSWPEILEAVQKAKRTAWLVVYTAQVRALDGDVLTLAFPSENDVASFKERSAPGQGVSEYLRQAIVDVLGLRVKYIARVDSSLRPEATASDDAASSGGPDAPPDSEPVSTAPASLPSEAAPESASTQGSASSPKATSPSAGASSDGWAPSAPSAEASPAPTWSTPGVSNPGSSVAAPSSAAESSAAPSSASADASSAPVPSSPSADASSATATSSTGRSVAADATAAAPGAPTAKAAPARAATAARSQSGAAPAPTTSWDVVAIPTSSDEEPPPFDEPLPSDEPDLPPDRAEYGAAGSVTAPGGHTSAPTSAPARTPATSTGTATGSDGRDASSTAGTDRAVSATAGTGASGSVASGPSAGNGNGPQGARPSERAARPSGAPDPAARPGALRFEAAPDPAADAAPAAPASSARPAPASAPAATAGGRARYGEAVVREILGANFIEEQPLPGREG</sequence>
<evidence type="ECO:0000256" key="10">
    <source>
        <dbReference type="ARBA" id="ARBA00022932"/>
    </source>
</evidence>
<feature type="compositionally biased region" description="Low complexity" evidence="12">
    <location>
        <begin position="849"/>
        <end position="870"/>
    </location>
</feature>
<dbReference type="InterPro" id="IPR003593">
    <property type="entry name" value="AAA+_ATPase"/>
</dbReference>
<feature type="region of interest" description="Disordered" evidence="12">
    <location>
        <begin position="629"/>
        <end position="970"/>
    </location>
</feature>
<evidence type="ECO:0000256" key="11">
    <source>
        <dbReference type="ARBA" id="ARBA00049244"/>
    </source>
</evidence>
<proteinExistence type="inferred from homology"/>
<keyword evidence="6" id="KW-0479">Metal-binding</keyword>
<keyword evidence="3" id="KW-0808">Transferase</keyword>
<feature type="compositionally biased region" description="Low complexity" evidence="12">
    <location>
        <begin position="633"/>
        <end position="642"/>
    </location>
</feature>
<dbReference type="FunFam" id="3.40.50.300:FF:000014">
    <property type="entry name" value="DNA polymerase III subunit gamma/tau"/>
    <property type="match status" value="1"/>
</dbReference>
<dbReference type="SUPFAM" id="SSF48019">
    <property type="entry name" value="post-AAA+ oligomerization domain-like"/>
    <property type="match status" value="1"/>
</dbReference>
<dbReference type="Gene3D" id="1.20.272.10">
    <property type="match status" value="1"/>
</dbReference>
<dbReference type="GO" id="GO:0003677">
    <property type="term" value="F:DNA binding"/>
    <property type="evidence" value="ECO:0007669"/>
    <property type="project" value="InterPro"/>
</dbReference>
<evidence type="ECO:0000256" key="5">
    <source>
        <dbReference type="ARBA" id="ARBA00022705"/>
    </source>
</evidence>
<dbReference type="PANTHER" id="PTHR11669">
    <property type="entry name" value="REPLICATION FACTOR C / DNA POLYMERASE III GAMMA-TAU SUBUNIT"/>
    <property type="match status" value="1"/>
</dbReference>
<evidence type="ECO:0000256" key="12">
    <source>
        <dbReference type="SAM" id="MobiDB-lite"/>
    </source>
</evidence>
<dbReference type="Proteomes" id="UP000198891">
    <property type="component" value="Unassembled WGS sequence"/>
</dbReference>
<dbReference type="SMART" id="SM00382">
    <property type="entry name" value="AAA"/>
    <property type="match status" value="1"/>
</dbReference>
<feature type="domain" description="AAA+ ATPase" evidence="13">
    <location>
        <begin position="36"/>
        <end position="180"/>
    </location>
</feature>
<evidence type="ECO:0000256" key="8">
    <source>
        <dbReference type="ARBA" id="ARBA00022833"/>
    </source>
</evidence>
<comment type="catalytic activity">
    <reaction evidence="11">
        <text>DNA(n) + a 2'-deoxyribonucleoside 5'-triphosphate = DNA(n+1) + diphosphate</text>
        <dbReference type="Rhea" id="RHEA:22508"/>
        <dbReference type="Rhea" id="RHEA-COMP:17339"/>
        <dbReference type="Rhea" id="RHEA-COMP:17340"/>
        <dbReference type="ChEBI" id="CHEBI:33019"/>
        <dbReference type="ChEBI" id="CHEBI:61560"/>
        <dbReference type="ChEBI" id="CHEBI:173112"/>
        <dbReference type="EC" id="2.7.7.7"/>
    </reaction>
</comment>
<evidence type="ECO:0000256" key="7">
    <source>
        <dbReference type="ARBA" id="ARBA00022741"/>
    </source>
</evidence>
<organism evidence="14 15">
    <name type="scientific">Herbiconiux ginsengi</name>
    <dbReference type="NCBI Taxonomy" id="381665"/>
    <lineage>
        <taxon>Bacteria</taxon>
        <taxon>Bacillati</taxon>
        <taxon>Actinomycetota</taxon>
        <taxon>Actinomycetes</taxon>
        <taxon>Micrococcales</taxon>
        <taxon>Microbacteriaceae</taxon>
        <taxon>Herbiconiux</taxon>
    </lineage>
</organism>
<dbReference type="Pfam" id="PF12169">
    <property type="entry name" value="DNA_pol3_gamma3"/>
    <property type="match status" value="1"/>
</dbReference>
<dbReference type="Pfam" id="PF22608">
    <property type="entry name" value="DNAX_ATPase_lid"/>
    <property type="match status" value="1"/>
</dbReference>
<feature type="compositionally biased region" description="Low complexity" evidence="12">
    <location>
        <begin position="406"/>
        <end position="424"/>
    </location>
</feature>
<evidence type="ECO:0000256" key="3">
    <source>
        <dbReference type="ARBA" id="ARBA00022679"/>
    </source>
</evidence>
<dbReference type="GO" id="GO:0046872">
    <property type="term" value="F:metal ion binding"/>
    <property type="evidence" value="ECO:0007669"/>
    <property type="project" value="UniProtKB-KW"/>
</dbReference>
<dbReference type="PANTHER" id="PTHR11669:SF0">
    <property type="entry name" value="PROTEIN STICHEL-LIKE 2"/>
    <property type="match status" value="1"/>
</dbReference>
<dbReference type="InterPro" id="IPR027417">
    <property type="entry name" value="P-loop_NTPase"/>
</dbReference>
<evidence type="ECO:0000313" key="14">
    <source>
        <dbReference type="EMBL" id="SDZ51248.1"/>
    </source>
</evidence>